<feature type="compositionally biased region" description="Basic residues" evidence="2">
    <location>
        <begin position="221"/>
        <end position="231"/>
    </location>
</feature>
<organism evidence="3 4">
    <name type="scientific">Salmo trutta</name>
    <name type="common">Brown trout</name>
    <dbReference type="NCBI Taxonomy" id="8032"/>
    <lineage>
        <taxon>Eukaryota</taxon>
        <taxon>Metazoa</taxon>
        <taxon>Chordata</taxon>
        <taxon>Craniata</taxon>
        <taxon>Vertebrata</taxon>
        <taxon>Euteleostomi</taxon>
        <taxon>Actinopterygii</taxon>
        <taxon>Neopterygii</taxon>
        <taxon>Teleostei</taxon>
        <taxon>Protacanthopterygii</taxon>
        <taxon>Salmoniformes</taxon>
        <taxon>Salmonidae</taxon>
        <taxon>Salmoninae</taxon>
        <taxon>Salmo</taxon>
    </lineage>
</organism>
<reference evidence="3" key="2">
    <citation type="submission" date="2025-09" db="UniProtKB">
        <authorList>
            <consortium name="Ensembl"/>
        </authorList>
    </citation>
    <scope>IDENTIFICATION</scope>
</reference>
<proteinExistence type="inferred from homology"/>
<dbReference type="PANTHER" id="PTHR13354:SF9">
    <property type="entry name" value="LYSINE-SPECIFIC DEMETHYLASE RSBN1L"/>
    <property type="match status" value="1"/>
</dbReference>
<feature type="compositionally biased region" description="Polar residues" evidence="2">
    <location>
        <begin position="691"/>
        <end position="700"/>
    </location>
</feature>
<feature type="region of interest" description="Disordered" evidence="2">
    <location>
        <begin position="1124"/>
        <end position="1195"/>
    </location>
</feature>
<protein>
    <submittedName>
        <fullName evidence="3">Round spermatid basic protein 1 like</fullName>
    </submittedName>
</protein>
<feature type="region of interest" description="Disordered" evidence="2">
    <location>
        <begin position="1"/>
        <end position="54"/>
    </location>
</feature>
<feature type="compositionally biased region" description="Basic and acidic residues" evidence="2">
    <location>
        <begin position="788"/>
        <end position="804"/>
    </location>
</feature>
<dbReference type="OMA" id="DEHHKME"/>
<name>A0A674C6B7_SALTR</name>
<dbReference type="Ensembl" id="ENSSTUT00000083909.1">
    <property type="protein sequence ID" value="ENSSTUP00000078791.1"/>
    <property type="gene ID" value="ENSSTUG00000034796.1"/>
</dbReference>
<feature type="region of interest" description="Disordered" evidence="2">
    <location>
        <begin position="681"/>
        <end position="763"/>
    </location>
</feature>
<dbReference type="InterPro" id="IPR026306">
    <property type="entry name" value="RSBN1/Dpy-2/CEP530"/>
</dbReference>
<dbReference type="GO" id="GO:0005634">
    <property type="term" value="C:nucleus"/>
    <property type="evidence" value="ECO:0007669"/>
    <property type="project" value="InterPro"/>
</dbReference>
<feature type="compositionally biased region" description="Basic and acidic residues" evidence="2">
    <location>
        <begin position="967"/>
        <end position="989"/>
    </location>
</feature>
<feature type="compositionally biased region" description="Acidic residues" evidence="2">
    <location>
        <begin position="702"/>
        <end position="713"/>
    </location>
</feature>
<evidence type="ECO:0000256" key="1">
    <source>
        <dbReference type="ARBA" id="ARBA00010560"/>
    </source>
</evidence>
<feature type="compositionally biased region" description="Basic and acidic residues" evidence="2">
    <location>
        <begin position="145"/>
        <end position="183"/>
    </location>
</feature>
<accession>A0A674C6B7</accession>
<evidence type="ECO:0000313" key="3">
    <source>
        <dbReference type="Ensembl" id="ENSSTUP00000078791.1"/>
    </source>
</evidence>
<feature type="compositionally biased region" description="Basic and acidic residues" evidence="2">
    <location>
        <begin position="876"/>
        <end position="952"/>
    </location>
</feature>
<feature type="region of interest" description="Disordered" evidence="2">
    <location>
        <begin position="68"/>
        <end position="295"/>
    </location>
</feature>
<feature type="compositionally biased region" description="Basic and acidic residues" evidence="2">
    <location>
        <begin position="1129"/>
        <end position="1145"/>
    </location>
</feature>
<dbReference type="AlphaFoldDB" id="A0A674C6B7"/>
<dbReference type="InParanoid" id="A0A674C6B7"/>
<feature type="compositionally biased region" description="Pro residues" evidence="2">
    <location>
        <begin position="18"/>
        <end position="30"/>
    </location>
</feature>
<dbReference type="Proteomes" id="UP000472277">
    <property type="component" value="Chromosome 17"/>
</dbReference>
<feature type="compositionally biased region" description="Basic and acidic residues" evidence="2">
    <location>
        <begin position="1016"/>
        <end position="1028"/>
    </location>
</feature>
<gene>
    <name evidence="3" type="primary">RSBN1L</name>
</gene>
<feature type="compositionally biased region" description="Basic and acidic residues" evidence="2">
    <location>
        <begin position="1039"/>
        <end position="1048"/>
    </location>
</feature>
<dbReference type="GeneTree" id="ENSGT00390000001969"/>
<evidence type="ECO:0000256" key="2">
    <source>
        <dbReference type="SAM" id="MobiDB-lite"/>
    </source>
</evidence>
<evidence type="ECO:0000313" key="4">
    <source>
        <dbReference type="Proteomes" id="UP000472277"/>
    </source>
</evidence>
<feature type="compositionally biased region" description="Basic and acidic residues" evidence="2">
    <location>
        <begin position="997"/>
        <end position="1006"/>
    </location>
</feature>
<comment type="similarity">
    <text evidence="1">Belongs to the round spermatid basic protein 1 family.</text>
</comment>
<keyword evidence="4" id="KW-1185">Reference proteome</keyword>
<feature type="compositionally biased region" description="Basic residues" evidence="2">
    <location>
        <begin position="112"/>
        <end position="123"/>
    </location>
</feature>
<reference evidence="3" key="1">
    <citation type="submission" date="2025-08" db="UniProtKB">
        <authorList>
            <consortium name="Ensembl"/>
        </authorList>
    </citation>
    <scope>IDENTIFICATION</scope>
</reference>
<feature type="region of interest" description="Disordered" evidence="2">
    <location>
        <begin position="788"/>
        <end position="1108"/>
    </location>
</feature>
<sequence>MAESVGSMHFAANGKINPPKPLVPKIPPESRPQSSNDVFPPPPKKVRIEEKSLKQKKLNGDVVCAGEKHNGKQSYGSPAKWSFGPAKPSNSTSPAPARKIFKISNFLASPSKVKKPKEKRHKEKEKSTKMQSSLLEKVSPPSCHTKTENGDVKMLRDQTGKDEEREKKREKDTDKERDREKKNHPGMVVNDVTRENGEVKMPLKDSTEKPKFNSEDELLLKKLKKKKKKKHKDGERERRSRPKMYHRSSQTVCSGVSVDLPDLLNTPDRSNNSTNNTFFQTFPSPHQDSSSITTSTSVSTSTASMVRERLGYGSPLHSAPSLGVAVLEFGGLIHVEQQANGGALVAHAYTQQLACLSPAEMQRFAQEFVTLSFSEDQADAAHYVMGIIHGAASYLPDFLDYFSYKFPNAPVKMEVLGKKDIETTTMTNFHTQVKRTYSQGTYRAGAMRQVSLVGAVDEEVGDYFPEFINMLEESPFLERTLPWGTFSSLRLRSPTESDDGPIMWVRPGEQMIPVADMPKSPYKRKRSTNEIKNLQYLPRASEPREMLFEDRTRAHADHIGQGFERQTTAAVGVLKAVRCGEGDGPARITKDVVCFHAGDFPEVVQRLQLDLYEPPLSQCVQWIDDAKLNQLRREGIRYARIQLYHDDIYFIPRGVVHQFKTVSAVCSLAWHIRLRQYHLNQEREEEREESCTSTQATSQVIEEVEETEESEEEEGRKEGTPTQPQTQVKTEEAGGRTPVQEPPSVCKEEEDTREEGGERGGCTSTLAFPLVKAERGKGNAVTETLLEVKKRKEDDEHHKMEERARKRARDGTTPTQMPPQVLMEGDGKDSELSKASQQAGIEREEEERHQKTLPQVQNERERVIDGSTATQTPPQVKKERDKGKGKDLEKDGKEREKERVEREKEKKERGKEKEERGKEKKEKVKDKDRERERGKDKEKDRVKEKEKGKDESVMEITTQTEMSPPIRKKEDEERKHTQREEKGVRETDTASKTQPQIKKERDRDRGGNGAQTQSHTRLEREEGRESSTHRHKPSHGKKDRNGYREGKEGNPSTHPTPGREDDGKVLSPRPTPSQVKEGKRDREVNHKDERKKPAPSCPPSYHKPPRTLVTFDLFKPMDALQAPPLSLADRSHHSDCRGARSKSESRTLAPSKGPKVKDTTHTKPAVPLQDTRPQQSLKHPLKPHTTHPQHKDFLL</sequence>
<feature type="compositionally biased region" description="Basic residues" evidence="2">
    <location>
        <begin position="1179"/>
        <end position="1188"/>
    </location>
</feature>
<dbReference type="PANTHER" id="PTHR13354">
    <property type="entry name" value="ROUND SPERMATID BASIC PROTEIN 1"/>
    <property type="match status" value="1"/>
</dbReference>
<feature type="compositionally biased region" description="Basic and acidic residues" evidence="2">
    <location>
        <begin position="1076"/>
        <end position="1092"/>
    </location>
</feature>
<feature type="compositionally biased region" description="Basic and acidic residues" evidence="2">
    <location>
        <begin position="192"/>
        <end position="220"/>
    </location>
</feature>
<feature type="compositionally biased region" description="Low complexity" evidence="2">
    <location>
        <begin position="270"/>
        <end position="295"/>
    </location>
</feature>
<feature type="compositionally biased region" description="Basic residues" evidence="2">
    <location>
        <begin position="1029"/>
        <end position="1038"/>
    </location>
</feature>